<accession>A0A4S4D0Y0</accession>
<evidence type="ECO:0000313" key="1">
    <source>
        <dbReference type="EMBL" id="THF94725.1"/>
    </source>
</evidence>
<evidence type="ECO:0008006" key="3">
    <source>
        <dbReference type="Google" id="ProtNLM"/>
    </source>
</evidence>
<name>A0A4S4D0Y0_CAMSN</name>
<evidence type="ECO:0000313" key="2">
    <source>
        <dbReference type="Proteomes" id="UP000306102"/>
    </source>
</evidence>
<dbReference type="Proteomes" id="UP000306102">
    <property type="component" value="Unassembled WGS sequence"/>
</dbReference>
<protein>
    <recommendedName>
        <fullName evidence="3">Aminotransferase-like plant mobile domain-containing protein</fullName>
    </recommendedName>
</protein>
<keyword evidence="2" id="KW-1185">Reference proteome</keyword>
<organism evidence="1 2">
    <name type="scientific">Camellia sinensis var. sinensis</name>
    <name type="common">China tea</name>
    <dbReference type="NCBI Taxonomy" id="542762"/>
    <lineage>
        <taxon>Eukaryota</taxon>
        <taxon>Viridiplantae</taxon>
        <taxon>Streptophyta</taxon>
        <taxon>Embryophyta</taxon>
        <taxon>Tracheophyta</taxon>
        <taxon>Spermatophyta</taxon>
        <taxon>Magnoliopsida</taxon>
        <taxon>eudicotyledons</taxon>
        <taxon>Gunneridae</taxon>
        <taxon>Pentapetalae</taxon>
        <taxon>asterids</taxon>
        <taxon>Ericales</taxon>
        <taxon>Theaceae</taxon>
        <taxon>Camellia</taxon>
    </lineage>
</organism>
<dbReference type="EMBL" id="SDRB02013537">
    <property type="protein sequence ID" value="THF94725.1"/>
    <property type="molecule type" value="Genomic_DNA"/>
</dbReference>
<reference evidence="1 2" key="1">
    <citation type="journal article" date="2018" name="Proc. Natl. Acad. Sci. U.S.A.">
        <title>Draft genome sequence of Camellia sinensis var. sinensis provides insights into the evolution of the tea genome and tea quality.</title>
        <authorList>
            <person name="Wei C."/>
            <person name="Yang H."/>
            <person name="Wang S."/>
            <person name="Zhao J."/>
            <person name="Liu C."/>
            <person name="Gao L."/>
            <person name="Xia E."/>
            <person name="Lu Y."/>
            <person name="Tai Y."/>
            <person name="She G."/>
            <person name="Sun J."/>
            <person name="Cao H."/>
            <person name="Tong W."/>
            <person name="Gao Q."/>
            <person name="Li Y."/>
            <person name="Deng W."/>
            <person name="Jiang X."/>
            <person name="Wang W."/>
            <person name="Chen Q."/>
            <person name="Zhang S."/>
            <person name="Li H."/>
            <person name="Wu J."/>
            <person name="Wang P."/>
            <person name="Li P."/>
            <person name="Shi C."/>
            <person name="Zheng F."/>
            <person name="Jian J."/>
            <person name="Huang B."/>
            <person name="Shan D."/>
            <person name="Shi M."/>
            <person name="Fang C."/>
            <person name="Yue Y."/>
            <person name="Li F."/>
            <person name="Li D."/>
            <person name="Wei S."/>
            <person name="Han B."/>
            <person name="Jiang C."/>
            <person name="Yin Y."/>
            <person name="Xia T."/>
            <person name="Zhang Z."/>
            <person name="Bennetzen J.L."/>
            <person name="Zhao S."/>
            <person name="Wan X."/>
        </authorList>
    </citation>
    <scope>NUCLEOTIDE SEQUENCE [LARGE SCALE GENOMIC DNA]</scope>
    <source>
        <strain evidence="2">cv. Shuchazao</strain>
        <tissue evidence="1">Leaf</tissue>
    </source>
</reference>
<sequence>MQRRCPNVGRMSSKVIKDLLMEAIHGRTLHDEEDMAKLLCLYICTKLFFATTSKHIGWSFVRVIDKLETLQQYDWAATIRNTFLICEHSTIVTPERLELMPRFCQWNLGTVAVKLKGIDLRAEGCIEVHCDKLVGTIRECHIVKHEPVLIDRTEGCQNVMDVDPVTEGGNVDPSFNCWQTDSADGGHVRTE</sequence>
<proteinExistence type="predicted"/>
<gene>
    <name evidence="1" type="ORF">TEA_002950</name>
</gene>
<dbReference type="AlphaFoldDB" id="A0A4S4D0Y0"/>
<comment type="caution">
    <text evidence="1">The sequence shown here is derived from an EMBL/GenBank/DDBJ whole genome shotgun (WGS) entry which is preliminary data.</text>
</comment>